<dbReference type="HOGENOM" id="CLU_179376_1_1_4"/>
<dbReference type="RefSeq" id="WP_052473130.1">
    <property type="nucleotide sequence ID" value="NZ_AP012547.1"/>
</dbReference>
<sequence>MRTTVTLDDDLLADVEQLSGIRDRSQLLREALLEMRHRLASQRLALLAGTEPDVVVSPRRRPPHFVSEPEAATYRGKKRSKANP</sequence>
<feature type="compositionally biased region" description="Basic residues" evidence="1">
    <location>
        <begin position="75"/>
        <end position="84"/>
    </location>
</feature>
<dbReference type="KEGG" id="shd:SUTH_00540"/>
<accession>W0SAX6</accession>
<protein>
    <submittedName>
        <fullName evidence="2">Uncharacterized protein</fullName>
    </submittedName>
</protein>
<dbReference type="AlphaFoldDB" id="W0SAX6"/>
<dbReference type="Pfam" id="PF09957">
    <property type="entry name" value="VapB_antitoxin"/>
    <property type="match status" value="1"/>
</dbReference>
<dbReference type="InterPro" id="IPR019239">
    <property type="entry name" value="VapB_antitoxin"/>
</dbReference>
<dbReference type="EMBL" id="AP012547">
    <property type="protein sequence ID" value="BAO28354.1"/>
    <property type="molecule type" value="Genomic_DNA"/>
</dbReference>
<evidence type="ECO:0000256" key="1">
    <source>
        <dbReference type="SAM" id="MobiDB-lite"/>
    </source>
</evidence>
<dbReference type="OrthoDB" id="332069at2"/>
<proteinExistence type="predicted"/>
<reference evidence="2 3" key="1">
    <citation type="journal article" date="2014" name="Syst. Appl. Microbiol.">
        <title>Complete genomes of freshwater sulfur oxidizers Sulfuricella denitrificans skB26 and Sulfuritalea hydrogenivorans sk43H: genetic insights into the sulfur oxidation pathway of betaproteobacteria.</title>
        <authorList>
            <person name="Watanabe T."/>
            <person name="Kojima H."/>
            <person name="Fukui M."/>
        </authorList>
    </citation>
    <scope>NUCLEOTIDE SEQUENCE [LARGE SCALE GENOMIC DNA]</scope>
    <source>
        <strain evidence="2">DSM22779</strain>
    </source>
</reference>
<gene>
    <name evidence="2" type="ORF">SUTH_00540</name>
</gene>
<feature type="region of interest" description="Disordered" evidence="1">
    <location>
        <begin position="55"/>
        <end position="84"/>
    </location>
</feature>
<dbReference type="Proteomes" id="UP000031637">
    <property type="component" value="Chromosome"/>
</dbReference>
<evidence type="ECO:0000313" key="3">
    <source>
        <dbReference type="Proteomes" id="UP000031637"/>
    </source>
</evidence>
<organism evidence="2 3">
    <name type="scientific">Sulfuritalea hydrogenivorans sk43H</name>
    <dbReference type="NCBI Taxonomy" id="1223802"/>
    <lineage>
        <taxon>Bacteria</taxon>
        <taxon>Pseudomonadati</taxon>
        <taxon>Pseudomonadota</taxon>
        <taxon>Betaproteobacteria</taxon>
        <taxon>Nitrosomonadales</taxon>
        <taxon>Sterolibacteriaceae</taxon>
        <taxon>Sulfuritalea</taxon>
    </lineage>
</organism>
<dbReference type="STRING" id="1223802.SUTH_00540"/>
<evidence type="ECO:0000313" key="2">
    <source>
        <dbReference type="EMBL" id="BAO28354.1"/>
    </source>
</evidence>
<keyword evidence="3" id="KW-1185">Reference proteome</keyword>
<name>W0SAX6_9PROT</name>